<dbReference type="Proteomes" id="UP000614200">
    <property type="component" value="Unassembled WGS sequence"/>
</dbReference>
<feature type="transmembrane region" description="Helical" evidence="13">
    <location>
        <begin position="266"/>
        <end position="285"/>
    </location>
</feature>
<feature type="transmembrane region" description="Helical" evidence="13">
    <location>
        <begin position="6"/>
        <end position="23"/>
    </location>
</feature>
<keyword evidence="11" id="KW-0443">Lipid metabolism</keyword>
<comment type="caution">
    <text evidence="15">The sequence shown here is derived from an EMBL/GenBank/DDBJ whole genome shotgun (WGS) entry which is preliminary data.</text>
</comment>
<keyword evidence="8 13" id="KW-0812">Transmembrane</keyword>
<feature type="transmembrane region" description="Helical" evidence="13">
    <location>
        <begin position="215"/>
        <end position="233"/>
    </location>
</feature>
<feature type="transmembrane region" description="Helical" evidence="13">
    <location>
        <begin position="119"/>
        <end position="140"/>
    </location>
</feature>
<organism evidence="15 16">
    <name type="scientific">Fusibacter ferrireducens</name>
    <dbReference type="NCBI Taxonomy" id="2785058"/>
    <lineage>
        <taxon>Bacteria</taxon>
        <taxon>Bacillati</taxon>
        <taxon>Bacillota</taxon>
        <taxon>Clostridia</taxon>
        <taxon>Eubacteriales</taxon>
        <taxon>Eubacteriales Family XII. Incertae Sedis</taxon>
        <taxon>Fusibacter</taxon>
    </lineage>
</organism>
<keyword evidence="16" id="KW-1185">Reference proteome</keyword>
<keyword evidence="5" id="KW-0444">Lipid biosynthesis</keyword>
<dbReference type="EMBL" id="JADKNH010000005">
    <property type="protein sequence ID" value="MBF4693467.1"/>
    <property type="molecule type" value="Genomic_DNA"/>
</dbReference>
<evidence type="ECO:0000313" key="15">
    <source>
        <dbReference type="EMBL" id="MBF4693467.1"/>
    </source>
</evidence>
<evidence type="ECO:0000256" key="11">
    <source>
        <dbReference type="ARBA" id="ARBA00023098"/>
    </source>
</evidence>
<dbReference type="Pfam" id="PF00892">
    <property type="entry name" value="EamA"/>
    <property type="match status" value="2"/>
</dbReference>
<proteinExistence type="inferred from homology"/>
<dbReference type="InterPro" id="IPR000390">
    <property type="entry name" value="Small_drug/metabolite_transptr"/>
</dbReference>
<feature type="domain" description="EamA" evidence="14">
    <location>
        <begin position="150"/>
        <end position="281"/>
    </location>
</feature>
<evidence type="ECO:0000256" key="2">
    <source>
        <dbReference type="ARBA" id="ARBA00007362"/>
    </source>
</evidence>
<evidence type="ECO:0000256" key="5">
    <source>
        <dbReference type="ARBA" id="ARBA00022516"/>
    </source>
</evidence>
<dbReference type="RefSeq" id="WP_194701695.1">
    <property type="nucleotide sequence ID" value="NZ_JADKNH010000005.1"/>
</dbReference>
<keyword evidence="10 13" id="KW-1133">Transmembrane helix</keyword>
<evidence type="ECO:0000256" key="3">
    <source>
        <dbReference type="ARBA" id="ARBA00022448"/>
    </source>
</evidence>
<keyword evidence="4" id="KW-1003">Cell membrane</keyword>
<evidence type="ECO:0000256" key="6">
    <source>
        <dbReference type="ARBA" id="ARBA00022519"/>
    </source>
</evidence>
<evidence type="ECO:0000313" key="16">
    <source>
        <dbReference type="Proteomes" id="UP000614200"/>
    </source>
</evidence>
<evidence type="ECO:0000256" key="1">
    <source>
        <dbReference type="ARBA" id="ARBA00004651"/>
    </source>
</evidence>
<gene>
    <name evidence="15" type="ORF">ISU02_10065</name>
</gene>
<evidence type="ECO:0000256" key="12">
    <source>
        <dbReference type="ARBA" id="ARBA00023136"/>
    </source>
</evidence>
<feature type="transmembrane region" description="Helical" evidence="13">
    <location>
        <begin position="147"/>
        <end position="165"/>
    </location>
</feature>
<dbReference type="SUPFAM" id="SSF103481">
    <property type="entry name" value="Multidrug resistance efflux transporter EmrE"/>
    <property type="match status" value="2"/>
</dbReference>
<dbReference type="PANTHER" id="PTHR30561:SF1">
    <property type="entry name" value="MULTIDRUG TRANSPORTER EMRE"/>
    <property type="match status" value="1"/>
</dbReference>
<feature type="transmembrane region" description="Helical" evidence="13">
    <location>
        <begin position="240"/>
        <end position="260"/>
    </location>
</feature>
<protein>
    <submittedName>
        <fullName evidence="15">EamA family transporter</fullName>
    </submittedName>
</protein>
<dbReference type="InterPro" id="IPR000620">
    <property type="entry name" value="EamA_dom"/>
</dbReference>
<evidence type="ECO:0000256" key="9">
    <source>
        <dbReference type="ARBA" id="ARBA00022985"/>
    </source>
</evidence>
<evidence type="ECO:0000256" key="10">
    <source>
        <dbReference type="ARBA" id="ARBA00022989"/>
    </source>
</evidence>
<feature type="transmembrane region" description="Helical" evidence="13">
    <location>
        <begin position="30"/>
        <end position="53"/>
    </location>
</feature>
<comment type="similarity">
    <text evidence="2">Belongs to the EamA transporter family.</text>
</comment>
<dbReference type="Gene3D" id="1.10.3730.20">
    <property type="match status" value="2"/>
</dbReference>
<dbReference type="PANTHER" id="PTHR30561">
    <property type="entry name" value="SMR FAMILY PROTON-DEPENDENT DRUG EFFLUX TRANSPORTER SUGE"/>
    <property type="match status" value="1"/>
</dbReference>
<feature type="transmembrane region" description="Helical" evidence="13">
    <location>
        <begin position="92"/>
        <end position="113"/>
    </location>
</feature>
<dbReference type="InterPro" id="IPR037185">
    <property type="entry name" value="EmrE-like"/>
</dbReference>
<evidence type="ECO:0000256" key="4">
    <source>
        <dbReference type="ARBA" id="ARBA00022475"/>
    </source>
</evidence>
<feature type="domain" description="EamA" evidence="14">
    <location>
        <begin position="4"/>
        <end position="135"/>
    </location>
</feature>
<evidence type="ECO:0000256" key="8">
    <source>
        <dbReference type="ARBA" id="ARBA00022692"/>
    </source>
</evidence>
<evidence type="ECO:0000259" key="14">
    <source>
        <dbReference type="Pfam" id="PF00892"/>
    </source>
</evidence>
<keyword evidence="12 13" id="KW-0472">Membrane</keyword>
<keyword evidence="7" id="KW-0441">Lipid A biosynthesis</keyword>
<reference evidence="15 16" key="1">
    <citation type="submission" date="2020-11" db="EMBL/GenBank/DDBJ databases">
        <title>Fusibacter basophilias sp. nov.</title>
        <authorList>
            <person name="Qiu D."/>
        </authorList>
    </citation>
    <scope>NUCLEOTIDE SEQUENCE [LARGE SCALE GENOMIC DNA]</scope>
    <source>
        <strain evidence="15 16">Q10-2</strain>
    </source>
</reference>
<evidence type="ECO:0000256" key="13">
    <source>
        <dbReference type="SAM" id="Phobius"/>
    </source>
</evidence>
<sequence length="286" mass="31782">MSLIAFLFVILSTIMHAYWNYVLKKVQGGILFVWLFTLMACILYVPVIALILIRYPFTLTPLGIFFCTLSVLAHIFYFVFLDQAYRIGDLSIIYPVTRGVSPVFTVLFAIFFLGESLQGIQFIGIAMILMGTMTLSGLQIKNLKRSPISIGFALLCGLMVTIYTLSDKYTMSVLLISPLILDFLNNLGRTVILTPLVIKSPHKAKHLFQNHFKEALIIAVLSPLTYVLVLFAMKTLPVSIIAPIRQLSIIFSSILGINLLSESKDYAKIGGVLLTFLGVVAMCVVV</sequence>
<keyword evidence="9" id="KW-0448">Lipopolysaccharide biosynthesis</keyword>
<name>A0ABR9ZSP1_9FIRM</name>
<accession>A0ABR9ZSP1</accession>
<keyword evidence="3" id="KW-0813">Transport</keyword>
<comment type="subcellular location">
    <subcellularLocation>
        <location evidence="1">Cell membrane</location>
        <topology evidence="1">Multi-pass membrane protein</topology>
    </subcellularLocation>
</comment>
<evidence type="ECO:0000256" key="7">
    <source>
        <dbReference type="ARBA" id="ARBA00022556"/>
    </source>
</evidence>
<keyword evidence="6" id="KW-0997">Cell inner membrane</keyword>
<feature type="transmembrane region" description="Helical" evidence="13">
    <location>
        <begin position="59"/>
        <end position="80"/>
    </location>
</feature>